<protein>
    <submittedName>
        <fullName evidence="2">Uncharacterized protein</fullName>
    </submittedName>
</protein>
<comment type="caution">
    <text evidence="2">The sequence shown here is derived from an EMBL/GenBank/DDBJ whole genome shotgun (WGS) entry which is preliminary data.</text>
</comment>
<proteinExistence type="predicted"/>
<sequence>MRKPPMPNAGGGSQLKGQLHTMIGEGNSISHQVSRPVTNHKHYQGDIIKTSNLQINPFSDEIIAQLKHSENLIVSEEVAIAPFSSSSDEGNSPVNQHPLELEEFQEGMIMPLDKIKQDRQSKSKNPFSQQKLSIAMLQNTPVKSNYQNDEVPVVEMLPLIQKQQSDVRQYLRCRASNKRVKPMISHNPESNAKTYQYNIPSQSPSPEPRQTLLSTQKMQNLMFLDASQIIKDAGGQRRISPRISDVDYYNPSGSTVVINQEGVGNNSKGSIACIISGGESSQQFTTQQIQDGNQQKYAQQTKHGSFSRKLPQSIQLNKLLSTQTFNETTKYAFQKESFQSKDPSFGKSCLQETIGNSDSQQPPQQQIIQNFNTICNIYIFNNGDCNNQKLTRGSEEHLSHPGADEKIFGHLPGALGSNQRNNLYSNTLNGNISQNGRQQSTGRQKVMWLNQQSKQNSLGGAARYHCKAKGKRSRSQLRI</sequence>
<feature type="compositionally biased region" description="Basic residues" evidence="1">
    <location>
        <begin position="464"/>
        <end position="479"/>
    </location>
</feature>
<evidence type="ECO:0000256" key="1">
    <source>
        <dbReference type="SAM" id="MobiDB-lite"/>
    </source>
</evidence>
<accession>A0A8J8NX47</accession>
<dbReference type="AlphaFoldDB" id="A0A8J8NX47"/>
<dbReference type="Proteomes" id="UP000785679">
    <property type="component" value="Unassembled WGS sequence"/>
</dbReference>
<feature type="region of interest" description="Disordered" evidence="1">
    <location>
        <begin position="458"/>
        <end position="479"/>
    </location>
</feature>
<evidence type="ECO:0000313" key="3">
    <source>
        <dbReference type="Proteomes" id="UP000785679"/>
    </source>
</evidence>
<gene>
    <name evidence="2" type="ORF">FGO68_gene14277</name>
</gene>
<reference evidence="2" key="1">
    <citation type="submission" date="2019-06" db="EMBL/GenBank/DDBJ databases">
        <authorList>
            <person name="Zheng W."/>
        </authorList>
    </citation>
    <scope>NUCLEOTIDE SEQUENCE</scope>
    <source>
        <strain evidence="2">QDHG01</strain>
    </source>
</reference>
<name>A0A8J8NX47_HALGN</name>
<evidence type="ECO:0000313" key="2">
    <source>
        <dbReference type="EMBL" id="TNV83632.1"/>
    </source>
</evidence>
<organism evidence="2 3">
    <name type="scientific">Halteria grandinella</name>
    <dbReference type="NCBI Taxonomy" id="5974"/>
    <lineage>
        <taxon>Eukaryota</taxon>
        <taxon>Sar</taxon>
        <taxon>Alveolata</taxon>
        <taxon>Ciliophora</taxon>
        <taxon>Intramacronucleata</taxon>
        <taxon>Spirotrichea</taxon>
        <taxon>Stichotrichia</taxon>
        <taxon>Sporadotrichida</taxon>
        <taxon>Halteriidae</taxon>
        <taxon>Halteria</taxon>
    </lineage>
</organism>
<dbReference type="EMBL" id="RRYP01003635">
    <property type="protein sequence ID" value="TNV83632.1"/>
    <property type="molecule type" value="Genomic_DNA"/>
</dbReference>
<keyword evidence="3" id="KW-1185">Reference proteome</keyword>